<organism evidence="2">
    <name type="scientific">Anguilla anguilla</name>
    <name type="common">European freshwater eel</name>
    <name type="synonym">Muraena anguilla</name>
    <dbReference type="NCBI Taxonomy" id="7936"/>
    <lineage>
        <taxon>Eukaryota</taxon>
        <taxon>Metazoa</taxon>
        <taxon>Chordata</taxon>
        <taxon>Craniata</taxon>
        <taxon>Vertebrata</taxon>
        <taxon>Euteleostomi</taxon>
        <taxon>Actinopterygii</taxon>
        <taxon>Neopterygii</taxon>
        <taxon>Teleostei</taxon>
        <taxon>Anguilliformes</taxon>
        <taxon>Anguillidae</taxon>
        <taxon>Anguilla</taxon>
    </lineage>
</organism>
<name>A0A0E9WMB4_ANGAN</name>
<reference evidence="2" key="1">
    <citation type="submission" date="2014-11" db="EMBL/GenBank/DDBJ databases">
        <authorList>
            <person name="Amaro Gonzalez C."/>
        </authorList>
    </citation>
    <scope>NUCLEOTIDE SEQUENCE</scope>
</reference>
<proteinExistence type="predicted"/>
<accession>A0A0E9WMB4</accession>
<feature type="chain" id="PRO_5002434664" description="Secreted protein" evidence="1">
    <location>
        <begin position="20"/>
        <end position="69"/>
    </location>
</feature>
<dbReference type="AlphaFoldDB" id="A0A0E9WMB4"/>
<sequence>MSQILVLGFFFTARRICLSSTVVVFLHRPVQLFQSPPLVSFFLKTFQTAVLDISSFCAIQNSSVVTAYR</sequence>
<feature type="signal peptide" evidence="1">
    <location>
        <begin position="1"/>
        <end position="19"/>
    </location>
</feature>
<evidence type="ECO:0000313" key="2">
    <source>
        <dbReference type="EMBL" id="JAH91431.1"/>
    </source>
</evidence>
<evidence type="ECO:0000256" key="1">
    <source>
        <dbReference type="SAM" id="SignalP"/>
    </source>
</evidence>
<protein>
    <recommendedName>
        <fullName evidence="3">Secreted protein</fullName>
    </recommendedName>
</protein>
<dbReference type="EMBL" id="GBXM01017146">
    <property type="protein sequence ID" value="JAH91431.1"/>
    <property type="molecule type" value="Transcribed_RNA"/>
</dbReference>
<evidence type="ECO:0008006" key="3">
    <source>
        <dbReference type="Google" id="ProtNLM"/>
    </source>
</evidence>
<keyword evidence="1" id="KW-0732">Signal</keyword>
<reference evidence="2" key="2">
    <citation type="journal article" date="2015" name="Fish Shellfish Immunol.">
        <title>Early steps in the European eel (Anguilla anguilla)-Vibrio vulnificus interaction in the gills: Role of the RtxA13 toxin.</title>
        <authorList>
            <person name="Callol A."/>
            <person name="Pajuelo D."/>
            <person name="Ebbesson L."/>
            <person name="Teles M."/>
            <person name="MacKenzie S."/>
            <person name="Amaro C."/>
        </authorList>
    </citation>
    <scope>NUCLEOTIDE SEQUENCE</scope>
</reference>